<evidence type="ECO:0000256" key="3">
    <source>
        <dbReference type="ARBA" id="ARBA00011738"/>
    </source>
</evidence>
<keyword evidence="8 13" id="KW-0862">Zinc</keyword>
<feature type="binding site" evidence="12">
    <location>
        <position position="95"/>
    </location>
    <ligand>
        <name>Fe cation</name>
        <dbReference type="ChEBI" id="CHEBI:24875"/>
    </ligand>
</feature>
<reference evidence="14" key="1">
    <citation type="submission" date="2019-03" db="EMBL/GenBank/DDBJ databases">
        <title>Afifella sp. nov., isolated from activated sludge.</title>
        <authorList>
            <person name="Li Q."/>
            <person name="Liu Y."/>
        </authorList>
    </citation>
    <scope>NUCLEOTIDE SEQUENCE</scope>
    <source>
        <strain evidence="14">L72</strain>
    </source>
</reference>
<dbReference type="Pfam" id="PF01475">
    <property type="entry name" value="FUR"/>
    <property type="match status" value="1"/>
</dbReference>
<evidence type="ECO:0000256" key="7">
    <source>
        <dbReference type="ARBA" id="ARBA00022723"/>
    </source>
</evidence>
<comment type="caution">
    <text evidence="14">The sequence shown here is derived from an EMBL/GenBank/DDBJ whole genome shotgun (WGS) entry which is preliminary data.</text>
</comment>
<keyword evidence="11 13" id="KW-0804">Transcription</keyword>
<keyword evidence="10 13" id="KW-0238">DNA-binding</keyword>
<dbReference type="GO" id="GO:0000976">
    <property type="term" value="F:transcription cis-regulatory region binding"/>
    <property type="evidence" value="ECO:0007669"/>
    <property type="project" value="TreeGrafter"/>
</dbReference>
<evidence type="ECO:0000256" key="1">
    <source>
        <dbReference type="ARBA" id="ARBA00004496"/>
    </source>
</evidence>
<evidence type="ECO:0000256" key="13">
    <source>
        <dbReference type="RuleBase" id="RU364037"/>
    </source>
</evidence>
<sequence length="142" mass="16290">MGRAKSQASYLEQALRADGVRITRQRTALLKVLAEAKDHPDANELHSRAREIDPTMSLATVYRTLTALEQQGLVHRHVFEGASARFEIADARHHDHIIDIDKGEIIEFRSPEIERLQEQIAERHGYEIVSHKLELYCRKKAT</sequence>
<keyword evidence="6 13" id="KW-0678">Repressor</keyword>
<evidence type="ECO:0000313" key="15">
    <source>
        <dbReference type="Proteomes" id="UP000773614"/>
    </source>
</evidence>
<dbReference type="FunFam" id="1.10.10.10:FF:000051">
    <property type="entry name" value="Fur family transcriptional regulator"/>
    <property type="match status" value="1"/>
</dbReference>
<evidence type="ECO:0000256" key="5">
    <source>
        <dbReference type="ARBA" id="ARBA00022490"/>
    </source>
</evidence>
<dbReference type="SUPFAM" id="SSF46785">
    <property type="entry name" value="Winged helix' DNA-binding domain"/>
    <property type="match status" value="1"/>
</dbReference>
<keyword evidence="12 13" id="KW-0408">Iron</keyword>
<dbReference type="PANTHER" id="PTHR33202">
    <property type="entry name" value="ZINC UPTAKE REGULATION PROTEIN"/>
    <property type="match status" value="1"/>
</dbReference>
<dbReference type="GO" id="GO:0005829">
    <property type="term" value="C:cytosol"/>
    <property type="evidence" value="ECO:0007669"/>
    <property type="project" value="TreeGrafter"/>
</dbReference>
<keyword evidence="15" id="KW-1185">Reference proteome</keyword>
<feature type="binding site" evidence="12">
    <location>
        <position position="131"/>
    </location>
    <ligand>
        <name>Fe cation</name>
        <dbReference type="ChEBI" id="CHEBI:24875"/>
    </ligand>
</feature>
<dbReference type="GO" id="GO:0045892">
    <property type="term" value="P:negative regulation of DNA-templated transcription"/>
    <property type="evidence" value="ECO:0007669"/>
    <property type="project" value="TreeGrafter"/>
</dbReference>
<evidence type="ECO:0000256" key="10">
    <source>
        <dbReference type="ARBA" id="ARBA00023125"/>
    </source>
</evidence>
<dbReference type="EMBL" id="SPKJ01000145">
    <property type="protein sequence ID" value="MYZ50285.1"/>
    <property type="molecule type" value="Genomic_DNA"/>
</dbReference>
<dbReference type="InterPro" id="IPR043135">
    <property type="entry name" value="Fur_C"/>
</dbReference>
<comment type="cofactor">
    <cofactor evidence="12">
        <name>Mn(2+)</name>
        <dbReference type="ChEBI" id="CHEBI:29035"/>
    </cofactor>
    <cofactor evidence="12">
        <name>Fe(2+)</name>
        <dbReference type="ChEBI" id="CHEBI:29033"/>
    </cofactor>
    <text evidence="12">Binds 1 Mn(2+) or Fe(2+) ion per subunit.</text>
</comment>
<dbReference type="InterPro" id="IPR036390">
    <property type="entry name" value="WH_DNA-bd_sf"/>
</dbReference>
<keyword evidence="7 12" id="KW-0479">Metal-binding</keyword>
<evidence type="ECO:0000256" key="8">
    <source>
        <dbReference type="ARBA" id="ARBA00022833"/>
    </source>
</evidence>
<gene>
    <name evidence="13" type="primary">fur</name>
    <name evidence="14" type="ORF">E4O86_21480</name>
</gene>
<dbReference type="GO" id="GO:1900705">
    <property type="term" value="P:negative regulation of siderophore biosynthetic process"/>
    <property type="evidence" value="ECO:0007669"/>
    <property type="project" value="TreeGrafter"/>
</dbReference>
<dbReference type="OrthoDB" id="8659436at2"/>
<feature type="binding site" evidence="12">
    <location>
        <position position="114"/>
    </location>
    <ligand>
        <name>Fe cation</name>
        <dbReference type="ChEBI" id="CHEBI:24875"/>
    </ligand>
</feature>
<comment type="similarity">
    <text evidence="2 13">Belongs to the Fur family.</text>
</comment>
<keyword evidence="5 13" id="KW-0963">Cytoplasm</keyword>
<dbReference type="GO" id="GO:0008270">
    <property type="term" value="F:zinc ion binding"/>
    <property type="evidence" value="ECO:0007669"/>
    <property type="project" value="TreeGrafter"/>
</dbReference>
<evidence type="ECO:0000256" key="2">
    <source>
        <dbReference type="ARBA" id="ARBA00007957"/>
    </source>
</evidence>
<dbReference type="Proteomes" id="UP000773614">
    <property type="component" value="Unassembled WGS sequence"/>
</dbReference>
<keyword evidence="9 13" id="KW-0805">Transcription regulation</keyword>
<name>A0A964WVX6_9HYPH</name>
<feature type="binding site" evidence="12">
    <location>
        <position position="93"/>
    </location>
    <ligand>
        <name>Fe cation</name>
        <dbReference type="ChEBI" id="CHEBI:24875"/>
    </ligand>
</feature>
<evidence type="ECO:0000256" key="12">
    <source>
        <dbReference type="PIRSR" id="PIRSR602481-2"/>
    </source>
</evidence>
<dbReference type="PANTHER" id="PTHR33202:SF2">
    <property type="entry name" value="FERRIC UPTAKE REGULATION PROTEIN"/>
    <property type="match status" value="1"/>
</dbReference>
<comment type="subunit">
    <text evidence="3 13">Homodimer.</text>
</comment>
<dbReference type="CDD" id="cd07153">
    <property type="entry name" value="Fur_like"/>
    <property type="match status" value="1"/>
</dbReference>
<evidence type="ECO:0000256" key="11">
    <source>
        <dbReference type="ARBA" id="ARBA00023163"/>
    </source>
</evidence>
<dbReference type="GO" id="GO:0003700">
    <property type="term" value="F:DNA-binding transcription factor activity"/>
    <property type="evidence" value="ECO:0007669"/>
    <property type="project" value="UniProtKB-UniRule"/>
</dbReference>
<evidence type="ECO:0000256" key="9">
    <source>
        <dbReference type="ARBA" id="ARBA00023015"/>
    </source>
</evidence>
<evidence type="ECO:0000313" key="14">
    <source>
        <dbReference type="EMBL" id="MYZ50285.1"/>
    </source>
</evidence>
<organism evidence="14 15">
    <name type="scientific">Propylenella binzhouense</name>
    <dbReference type="NCBI Taxonomy" id="2555902"/>
    <lineage>
        <taxon>Bacteria</taxon>
        <taxon>Pseudomonadati</taxon>
        <taxon>Pseudomonadota</taxon>
        <taxon>Alphaproteobacteria</taxon>
        <taxon>Hyphomicrobiales</taxon>
        <taxon>Propylenellaceae</taxon>
        <taxon>Propylenella</taxon>
    </lineage>
</organism>
<evidence type="ECO:0000256" key="4">
    <source>
        <dbReference type="ARBA" id="ARBA00020910"/>
    </source>
</evidence>
<comment type="subcellular location">
    <subcellularLocation>
        <location evidence="1 13">Cytoplasm</location>
    </subcellularLocation>
</comment>
<dbReference type="InterPro" id="IPR036388">
    <property type="entry name" value="WH-like_DNA-bd_sf"/>
</dbReference>
<dbReference type="InterPro" id="IPR002481">
    <property type="entry name" value="FUR"/>
</dbReference>
<dbReference type="AlphaFoldDB" id="A0A964WVX6"/>
<protein>
    <recommendedName>
        <fullName evidence="4 13">Ferric uptake regulation protein</fullName>
    </recommendedName>
</protein>
<accession>A0A964WVX6</accession>
<evidence type="ECO:0000256" key="6">
    <source>
        <dbReference type="ARBA" id="ARBA00022491"/>
    </source>
</evidence>
<dbReference type="Gene3D" id="3.30.1490.190">
    <property type="match status" value="1"/>
</dbReference>
<proteinExistence type="inferred from homology"/>
<dbReference type="RefSeq" id="WP_161142608.1">
    <property type="nucleotide sequence ID" value="NZ_SPKJ01000145.1"/>
</dbReference>
<dbReference type="Gene3D" id="1.10.10.10">
    <property type="entry name" value="Winged helix-like DNA-binding domain superfamily/Winged helix DNA-binding domain"/>
    <property type="match status" value="1"/>
</dbReference>